<accession>A0A3L9MDC0</accession>
<keyword evidence="1" id="KW-0802">TPR repeat</keyword>
<dbReference type="EMBL" id="RDOJ01000006">
    <property type="protein sequence ID" value="RLZ10683.1"/>
    <property type="molecule type" value="Genomic_DNA"/>
</dbReference>
<feature type="repeat" description="TPR" evidence="1">
    <location>
        <begin position="106"/>
        <end position="139"/>
    </location>
</feature>
<dbReference type="AlphaFoldDB" id="A0A3L9MDC0"/>
<evidence type="ECO:0000313" key="5">
    <source>
        <dbReference type="Proteomes" id="UP000275348"/>
    </source>
</evidence>
<evidence type="ECO:0008006" key="6">
    <source>
        <dbReference type="Google" id="ProtNLM"/>
    </source>
</evidence>
<dbReference type="InterPro" id="IPR011990">
    <property type="entry name" value="TPR-like_helical_dom_sf"/>
</dbReference>
<dbReference type="InterPro" id="IPR019734">
    <property type="entry name" value="TPR_rpt"/>
</dbReference>
<evidence type="ECO:0000256" key="1">
    <source>
        <dbReference type="PROSITE-ProRule" id="PRU00339"/>
    </source>
</evidence>
<evidence type="ECO:0000256" key="2">
    <source>
        <dbReference type="SAM" id="Phobius"/>
    </source>
</evidence>
<keyword evidence="2" id="KW-1133">Transmembrane helix</keyword>
<dbReference type="Proteomes" id="UP000275348">
    <property type="component" value="Unassembled WGS sequence"/>
</dbReference>
<dbReference type="RefSeq" id="WP_121934268.1">
    <property type="nucleotide sequence ID" value="NZ_RDOJ01000006.1"/>
</dbReference>
<keyword evidence="5" id="KW-1185">Reference proteome</keyword>
<feature type="transmembrane region" description="Helical" evidence="2">
    <location>
        <begin position="271"/>
        <end position="289"/>
    </location>
</feature>
<gene>
    <name evidence="4" type="ORF">EAH69_05940</name>
</gene>
<sequence>MKLLKTIFLTTSILSTSVSFACLNGAEQNLSTGTTLYIDREGYVPYGHDFWLDLEGRDLEKLDSLYQVKPDVQYLTEKGLVLIIKKEYQKAIDLYLDIEKKNPNQYSTASNLGTAYELIGDNKNALKWIERALELNPDSHQKSEWIHVNILKIKLGQFPLSSNSLIHTDFGEEDYPKTELSKVKLEELIDQMYFQLNERKSFVEPKDEIVAQLLFDYGNALLLIDKKAEAKEVYEMALKYGFNSPLLQNRLELASVVEKESSSFQKIITNHWDTILISIISVVAFIFVLNRKNKKGRNK</sequence>
<reference evidence="4 5" key="1">
    <citation type="submission" date="2018-10" db="EMBL/GenBank/DDBJ databases">
        <authorList>
            <person name="Chen X."/>
        </authorList>
    </citation>
    <scope>NUCLEOTIDE SEQUENCE [LARGE SCALE GENOMIC DNA]</scope>
    <source>
        <strain evidence="4 5">YIM 102668</strain>
    </source>
</reference>
<feature type="chain" id="PRO_5018189777" description="Tetratricopeptide repeat protein" evidence="3">
    <location>
        <begin position="22"/>
        <end position="299"/>
    </location>
</feature>
<dbReference type="SUPFAM" id="SSF48452">
    <property type="entry name" value="TPR-like"/>
    <property type="match status" value="1"/>
</dbReference>
<keyword evidence="2" id="KW-0472">Membrane</keyword>
<name>A0A3L9MDC0_9FLAO</name>
<dbReference type="Gene3D" id="1.25.40.10">
    <property type="entry name" value="Tetratricopeptide repeat domain"/>
    <property type="match status" value="1"/>
</dbReference>
<dbReference type="SMART" id="SM00028">
    <property type="entry name" value="TPR"/>
    <property type="match status" value="3"/>
</dbReference>
<evidence type="ECO:0000256" key="3">
    <source>
        <dbReference type="SAM" id="SignalP"/>
    </source>
</evidence>
<dbReference type="PROSITE" id="PS51257">
    <property type="entry name" value="PROKAR_LIPOPROTEIN"/>
    <property type="match status" value="1"/>
</dbReference>
<dbReference type="OrthoDB" id="1159555at2"/>
<comment type="caution">
    <text evidence="4">The sequence shown here is derived from an EMBL/GenBank/DDBJ whole genome shotgun (WGS) entry which is preliminary data.</text>
</comment>
<feature type="signal peptide" evidence="3">
    <location>
        <begin position="1"/>
        <end position="21"/>
    </location>
</feature>
<dbReference type="PROSITE" id="PS50293">
    <property type="entry name" value="TPR_REGION"/>
    <property type="match status" value="1"/>
</dbReference>
<proteinExistence type="predicted"/>
<keyword evidence="2" id="KW-0812">Transmembrane</keyword>
<dbReference type="PROSITE" id="PS50005">
    <property type="entry name" value="TPR"/>
    <property type="match status" value="1"/>
</dbReference>
<evidence type="ECO:0000313" key="4">
    <source>
        <dbReference type="EMBL" id="RLZ10683.1"/>
    </source>
</evidence>
<dbReference type="Pfam" id="PF13181">
    <property type="entry name" value="TPR_8"/>
    <property type="match status" value="1"/>
</dbReference>
<protein>
    <recommendedName>
        <fullName evidence="6">Tetratricopeptide repeat protein</fullName>
    </recommendedName>
</protein>
<organism evidence="4 5">
    <name type="scientific">Faecalibacter macacae</name>
    <dbReference type="NCBI Taxonomy" id="1859289"/>
    <lineage>
        <taxon>Bacteria</taxon>
        <taxon>Pseudomonadati</taxon>
        <taxon>Bacteroidota</taxon>
        <taxon>Flavobacteriia</taxon>
        <taxon>Flavobacteriales</taxon>
        <taxon>Weeksellaceae</taxon>
        <taxon>Faecalibacter</taxon>
    </lineage>
</organism>
<keyword evidence="3" id="KW-0732">Signal</keyword>